<feature type="compositionally biased region" description="Basic residues" evidence="1">
    <location>
        <begin position="234"/>
        <end position="244"/>
    </location>
</feature>
<evidence type="ECO:0000313" key="2">
    <source>
        <dbReference type="EMBL" id="KAK7052634.1"/>
    </source>
</evidence>
<name>A0AAW0DLS4_9AGAR</name>
<feature type="region of interest" description="Disordered" evidence="1">
    <location>
        <begin position="197"/>
        <end position="253"/>
    </location>
</feature>
<dbReference type="Proteomes" id="UP001362999">
    <property type="component" value="Unassembled WGS sequence"/>
</dbReference>
<keyword evidence="3" id="KW-1185">Reference proteome</keyword>
<sequence length="312" mass="35171">MPRAKDAVTAIPDGFIQINDHPAELWSQVAFDRVEGLHDEERNRDPDAHDMYIYNDYFGYACCDLLKREMLAIGKLVASKKEKHTLATFHRIEALTLYMCHSGAADTFHTIDDGEFADVLYTAFGSLCLTYILNLESAAKPQKLSPTHPLDILNLENVIRTAAKAIMQFADMGFENEPNEVSDAMLRVLERNDMNGTPKEKLILGKSADSDDEDDDADKENEGGEGEDDDERVKSHRPKKKARRSGADDVDVRDAAKTWKASKAMKALREAEAPFEFYGRPWDITKWTKEEMDREKARFAGTLSDDNAVGFI</sequence>
<feature type="compositionally biased region" description="Acidic residues" evidence="1">
    <location>
        <begin position="210"/>
        <end position="230"/>
    </location>
</feature>
<comment type="caution">
    <text evidence="2">The sequence shown here is derived from an EMBL/GenBank/DDBJ whole genome shotgun (WGS) entry which is preliminary data.</text>
</comment>
<gene>
    <name evidence="2" type="ORF">R3P38DRAFT_2861464</name>
</gene>
<evidence type="ECO:0000256" key="1">
    <source>
        <dbReference type="SAM" id="MobiDB-lite"/>
    </source>
</evidence>
<evidence type="ECO:0000313" key="3">
    <source>
        <dbReference type="Proteomes" id="UP001362999"/>
    </source>
</evidence>
<dbReference type="AlphaFoldDB" id="A0AAW0DLS4"/>
<protein>
    <submittedName>
        <fullName evidence="2">Uncharacterized protein</fullName>
    </submittedName>
</protein>
<reference evidence="2 3" key="1">
    <citation type="journal article" date="2024" name="J Genomics">
        <title>Draft genome sequencing and assembly of Favolaschia claudopus CIRM-BRFM 2984 isolated from oak limbs.</title>
        <authorList>
            <person name="Navarro D."/>
            <person name="Drula E."/>
            <person name="Chaduli D."/>
            <person name="Cazenave R."/>
            <person name="Ahrendt S."/>
            <person name="Wang J."/>
            <person name="Lipzen A."/>
            <person name="Daum C."/>
            <person name="Barry K."/>
            <person name="Grigoriev I.V."/>
            <person name="Favel A."/>
            <person name="Rosso M.N."/>
            <person name="Martin F."/>
        </authorList>
    </citation>
    <scope>NUCLEOTIDE SEQUENCE [LARGE SCALE GENOMIC DNA]</scope>
    <source>
        <strain evidence="2 3">CIRM-BRFM 2984</strain>
    </source>
</reference>
<accession>A0AAW0DLS4</accession>
<proteinExistence type="predicted"/>
<dbReference type="EMBL" id="JAWWNJ010000007">
    <property type="protein sequence ID" value="KAK7052634.1"/>
    <property type="molecule type" value="Genomic_DNA"/>
</dbReference>
<organism evidence="2 3">
    <name type="scientific">Favolaschia claudopus</name>
    <dbReference type="NCBI Taxonomy" id="2862362"/>
    <lineage>
        <taxon>Eukaryota</taxon>
        <taxon>Fungi</taxon>
        <taxon>Dikarya</taxon>
        <taxon>Basidiomycota</taxon>
        <taxon>Agaricomycotina</taxon>
        <taxon>Agaricomycetes</taxon>
        <taxon>Agaricomycetidae</taxon>
        <taxon>Agaricales</taxon>
        <taxon>Marasmiineae</taxon>
        <taxon>Mycenaceae</taxon>
        <taxon>Favolaschia</taxon>
    </lineage>
</organism>